<evidence type="ECO:0000313" key="3">
    <source>
        <dbReference type="EMBL" id="GAA4365876.1"/>
    </source>
</evidence>
<proteinExistence type="predicted"/>
<reference evidence="4" key="1">
    <citation type="journal article" date="2019" name="Int. J. Syst. Evol. Microbiol.">
        <title>The Global Catalogue of Microorganisms (GCM) 10K type strain sequencing project: providing services to taxonomists for standard genome sequencing and annotation.</title>
        <authorList>
            <consortium name="The Broad Institute Genomics Platform"/>
            <consortium name="The Broad Institute Genome Sequencing Center for Infectious Disease"/>
            <person name="Wu L."/>
            <person name="Ma J."/>
        </authorList>
    </citation>
    <scope>NUCLEOTIDE SEQUENCE [LARGE SCALE GENOMIC DNA]</scope>
    <source>
        <strain evidence="4">JCM 17923</strain>
    </source>
</reference>
<feature type="domain" description="GmrSD restriction endonucleases C-terminal" evidence="2">
    <location>
        <begin position="421"/>
        <end position="555"/>
    </location>
</feature>
<name>A0ABP8IQH4_9BACT</name>
<evidence type="ECO:0000313" key="4">
    <source>
        <dbReference type="Proteomes" id="UP001501153"/>
    </source>
</evidence>
<dbReference type="PANTHER" id="PTHR35149:SF1">
    <property type="entry name" value="DUF5655 DOMAIN-CONTAINING PROTEIN"/>
    <property type="match status" value="1"/>
</dbReference>
<dbReference type="PANTHER" id="PTHR35149">
    <property type="entry name" value="SLL5132 PROTEIN"/>
    <property type="match status" value="1"/>
</dbReference>
<keyword evidence="4" id="KW-1185">Reference proteome</keyword>
<sequence>MAAETFKSLFESEDFAYQVPSYQRAYAWRKDEQLKQFLTDLEEQPAGKDYYLGHFLLERHHATKPHFNVIDGQQRMTTAVIFFSALAQELQAREDRGEALLNSEGDPVEPRRIRERYLTFRNRARLSTVPDDHGYFEQAILHHQADAKPHPQRQAQKRLHEAATLFQKRFQDEDTATLLHWHQLVEGARITKYEVTDKVQATQIFAFQNDRGISLTSLEKLKAYLMHRAYLDAGTDDVDRTIRHVEDRFGEMYKLSEEIHVNENAVFSYHNVAFGRGDEPFEGVKKALKDVLPDERPQWIRDFTSKLRDSFITVKTLEELARGYSAVTGVLHLDAGNSWPLLLKINYFHHQAEDKDLRERLYRLMETILFKKAYSVGSYRTNDFHTLARNYKGGDGLDQLIADLTWRAENGFQWYWSFTGDFKRRLQSHNHYERTTRYLLWHYENHLRQAVKRPGMSGAELLNSWGHSGWQQTLDHIAPQGGSYSPEFEEKFLHNLGNLALMPQGPNSRKKDTPAEEAEAYQVSTNLADQEVGALMKAGDGWGEEQITERARRIVAFAEAHWLGEN</sequence>
<dbReference type="InterPro" id="IPR004919">
    <property type="entry name" value="GmrSD_N"/>
</dbReference>
<gene>
    <name evidence="3" type="ORF">GCM10023185_36570</name>
</gene>
<dbReference type="Pfam" id="PF03235">
    <property type="entry name" value="GmrSD_N"/>
    <property type="match status" value="1"/>
</dbReference>
<organism evidence="3 4">
    <name type="scientific">Hymenobacter saemangeumensis</name>
    <dbReference type="NCBI Taxonomy" id="1084522"/>
    <lineage>
        <taxon>Bacteria</taxon>
        <taxon>Pseudomonadati</taxon>
        <taxon>Bacteroidota</taxon>
        <taxon>Cytophagia</taxon>
        <taxon>Cytophagales</taxon>
        <taxon>Hymenobacteraceae</taxon>
        <taxon>Hymenobacter</taxon>
    </lineage>
</organism>
<protein>
    <submittedName>
        <fullName evidence="3">DUF262 domain-containing protein</fullName>
    </submittedName>
</protein>
<accession>A0ABP8IQH4</accession>
<dbReference type="EMBL" id="BAABGZ010000075">
    <property type="protein sequence ID" value="GAA4365876.1"/>
    <property type="molecule type" value="Genomic_DNA"/>
</dbReference>
<comment type="caution">
    <text evidence="3">The sequence shown here is derived from an EMBL/GenBank/DDBJ whole genome shotgun (WGS) entry which is preliminary data.</text>
</comment>
<evidence type="ECO:0000259" key="2">
    <source>
        <dbReference type="Pfam" id="PF07510"/>
    </source>
</evidence>
<feature type="domain" description="GmrSD restriction endonucleases N-terminal" evidence="1">
    <location>
        <begin position="7"/>
        <end position="226"/>
    </location>
</feature>
<dbReference type="Pfam" id="PF07510">
    <property type="entry name" value="GmrSD_C"/>
    <property type="match status" value="1"/>
</dbReference>
<dbReference type="Proteomes" id="UP001501153">
    <property type="component" value="Unassembled WGS sequence"/>
</dbReference>
<dbReference type="RefSeq" id="WP_345237566.1">
    <property type="nucleotide sequence ID" value="NZ_BAABGZ010000075.1"/>
</dbReference>
<evidence type="ECO:0000259" key="1">
    <source>
        <dbReference type="Pfam" id="PF03235"/>
    </source>
</evidence>
<dbReference type="InterPro" id="IPR011089">
    <property type="entry name" value="GmrSD_C"/>
</dbReference>